<name>A0A1M7TXL1_9RHOB</name>
<dbReference type="PANTHER" id="PTHR43550:SF3">
    <property type="entry name" value="3-KETODIHYDROSPHINGOSINE REDUCTASE"/>
    <property type="match status" value="1"/>
</dbReference>
<dbReference type="GO" id="GO:0016020">
    <property type="term" value="C:membrane"/>
    <property type="evidence" value="ECO:0007669"/>
    <property type="project" value="GOC"/>
</dbReference>
<dbReference type="Proteomes" id="UP000184066">
    <property type="component" value="Unassembled WGS sequence"/>
</dbReference>
<dbReference type="InterPro" id="IPR036291">
    <property type="entry name" value="NAD(P)-bd_dom_sf"/>
</dbReference>
<dbReference type="AlphaFoldDB" id="A0A1M7TXL1"/>
<reference evidence="1 2" key="1">
    <citation type="submission" date="2016-12" db="EMBL/GenBank/DDBJ databases">
        <authorList>
            <person name="Song W.-J."/>
            <person name="Kurnit D.M."/>
        </authorList>
    </citation>
    <scope>NUCLEOTIDE SEQUENCE [LARGE SCALE GENOMIC DNA]</scope>
    <source>
        <strain evidence="1 2">CGMCC 1.10808</strain>
    </source>
</reference>
<proteinExistence type="predicted"/>
<dbReference type="GO" id="GO:0006666">
    <property type="term" value="P:3-keto-sphinganine metabolic process"/>
    <property type="evidence" value="ECO:0007669"/>
    <property type="project" value="TreeGrafter"/>
</dbReference>
<keyword evidence="2" id="KW-1185">Reference proteome</keyword>
<dbReference type="InterPro" id="IPR002347">
    <property type="entry name" value="SDR_fam"/>
</dbReference>
<dbReference type="Gene3D" id="3.40.50.720">
    <property type="entry name" value="NAD(P)-binding Rossmann-like Domain"/>
    <property type="match status" value="1"/>
</dbReference>
<dbReference type="PRINTS" id="PR00081">
    <property type="entry name" value="GDHRDH"/>
</dbReference>
<evidence type="ECO:0000313" key="1">
    <source>
        <dbReference type="EMBL" id="SHN75478.1"/>
    </source>
</evidence>
<dbReference type="GO" id="GO:0047560">
    <property type="term" value="F:3-dehydrosphinganine reductase activity"/>
    <property type="evidence" value="ECO:0007669"/>
    <property type="project" value="TreeGrafter"/>
</dbReference>
<dbReference type="GO" id="GO:0030148">
    <property type="term" value="P:sphingolipid biosynthetic process"/>
    <property type="evidence" value="ECO:0007669"/>
    <property type="project" value="TreeGrafter"/>
</dbReference>
<dbReference type="RefSeq" id="WP_072748240.1">
    <property type="nucleotide sequence ID" value="NZ_FOHL01000010.1"/>
</dbReference>
<dbReference type="EMBL" id="FRDL01000011">
    <property type="protein sequence ID" value="SHN75478.1"/>
    <property type="molecule type" value="Genomic_DNA"/>
</dbReference>
<dbReference type="PANTHER" id="PTHR43550">
    <property type="entry name" value="3-KETODIHYDROSPHINGOSINE REDUCTASE"/>
    <property type="match status" value="1"/>
</dbReference>
<dbReference type="SUPFAM" id="SSF51735">
    <property type="entry name" value="NAD(P)-binding Rossmann-fold domains"/>
    <property type="match status" value="1"/>
</dbReference>
<protein>
    <submittedName>
        <fullName evidence="1">3-dehydrosphinganine reductase</fullName>
    </submittedName>
</protein>
<organism evidence="1 2">
    <name type="scientific">Oceanicella actignis</name>
    <dbReference type="NCBI Taxonomy" id="1189325"/>
    <lineage>
        <taxon>Bacteria</taxon>
        <taxon>Pseudomonadati</taxon>
        <taxon>Pseudomonadota</taxon>
        <taxon>Alphaproteobacteria</taxon>
        <taxon>Rhodobacterales</taxon>
        <taxon>Paracoccaceae</taxon>
        <taxon>Oceanicella</taxon>
    </lineage>
</organism>
<accession>A0A1M7TXL1</accession>
<evidence type="ECO:0000313" key="2">
    <source>
        <dbReference type="Proteomes" id="UP000184066"/>
    </source>
</evidence>
<dbReference type="Pfam" id="PF00106">
    <property type="entry name" value="adh_short"/>
    <property type="match status" value="1"/>
</dbReference>
<sequence>MSPRRLTDGHAFVSGGSSGIGLAAAELLARRGAPVTLAARDPARLSAAAERVRRAAPGARVRVAPLDVTDAEAAARALREAEGEFGPVETLILSAGATLPGRFEALPPEAFRALMEVNYFGALNLLRPALAGMRARRRGAAGLVGSGAGLVGVPGYAAYGPTKFALRGLAETLRAECAPFGVGVTICHPPDTDTPQLAAERPLKPPELAALSGAARVRSAEEVARALLRGMARGRAEVFVGAELAALGRLGDALRPALRLWTARAARRARRAEQGRRPPPG</sequence>
<dbReference type="STRING" id="1189325.SAMN04488119_11054"/>
<gene>
    <name evidence="1" type="ORF">SAMN05216200_11154</name>
</gene>